<keyword evidence="1" id="KW-0175">Coiled coil</keyword>
<evidence type="ECO:0000313" key="4">
    <source>
        <dbReference type="EMBL" id="CAJ0939178.1"/>
    </source>
</evidence>
<evidence type="ECO:0000259" key="3">
    <source>
        <dbReference type="Pfam" id="PF15739"/>
    </source>
</evidence>
<protein>
    <recommendedName>
        <fullName evidence="3">Translin-associated factor X-interacting protein 1 N-terminal domain-containing protein</fullName>
    </recommendedName>
</protein>
<feature type="domain" description="Translin-associated factor X-interacting protein 1 N-terminal" evidence="3">
    <location>
        <begin position="64"/>
        <end position="176"/>
    </location>
</feature>
<dbReference type="Pfam" id="PF15739">
    <property type="entry name" value="TSNAXIP1_N"/>
    <property type="match status" value="1"/>
</dbReference>
<organism evidence="4 5">
    <name type="scientific">Ranitomeya imitator</name>
    <name type="common">mimic poison frog</name>
    <dbReference type="NCBI Taxonomy" id="111125"/>
    <lineage>
        <taxon>Eukaryota</taxon>
        <taxon>Metazoa</taxon>
        <taxon>Chordata</taxon>
        <taxon>Craniata</taxon>
        <taxon>Vertebrata</taxon>
        <taxon>Euteleostomi</taxon>
        <taxon>Amphibia</taxon>
        <taxon>Batrachia</taxon>
        <taxon>Anura</taxon>
        <taxon>Neobatrachia</taxon>
        <taxon>Hyloidea</taxon>
        <taxon>Dendrobatidae</taxon>
        <taxon>Dendrobatinae</taxon>
        <taxon>Ranitomeya</taxon>
    </lineage>
</organism>
<gene>
    <name evidence="4" type="ORF">RIMI_LOCUS7963955</name>
</gene>
<proteinExistence type="predicted"/>
<dbReference type="EMBL" id="CAUEEQ010015463">
    <property type="protein sequence ID" value="CAJ0939178.1"/>
    <property type="molecule type" value="Genomic_DNA"/>
</dbReference>
<sequence>MGGWRRTRDQPRAAKALATPLPQWCEIAPHASTGTMKSVHGLSGTPVLPPITSTSDKRFLTIIEENIKSEAEKLSAAGQLDAEQRYIIYGQAFDKVIEHCTDYKRLLTVIKQEYDEFIDAAKQGETNAIHVHAKLKRLASEPTTLMYYRKRAAEVADRIDIINKDSSRIENELQKLLDEKRVKTPPKEEAGPPQNEINPSAPISGMTIEDSLDMAALIKHQQLLEDKKCALKADMKNKYVPIQRKQELDIKLRIALQEREEVDLINQRLLDSYRKKRAIAHTVSSWARSDKSLSLYETLAQILSKENEIKERKRIQ</sequence>
<dbReference type="InterPro" id="IPR032755">
    <property type="entry name" value="TSNAXIP1_N"/>
</dbReference>
<comment type="caution">
    <text evidence="4">The sequence shown here is derived from an EMBL/GenBank/DDBJ whole genome shotgun (WGS) entry which is preliminary data.</text>
</comment>
<accession>A0ABN9LDB6</accession>
<keyword evidence="5" id="KW-1185">Reference proteome</keyword>
<dbReference type="Proteomes" id="UP001176940">
    <property type="component" value="Unassembled WGS sequence"/>
</dbReference>
<evidence type="ECO:0000256" key="1">
    <source>
        <dbReference type="ARBA" id="ARBA00023054"/>
    </source>
</evidence>
<evidence type="ECO:0000313" key="5">
    <source>
        <dbReference type="Proteomes" id="UP001176940"/>
    </source>
</evidence>
<evidence type="ECO:0000256" key="2">
    <source>
        <dbReference type="SAM" id="MobiDB-lite"/>
    </source>
</evidence>
<reference evidence="4" key="1">
    <citation type="submission" date="2023-07" db="EMBL/GenBank/DDBJ databases">
        <authorList>
            <person name="Stuckert A."/>
        </authorList>
    </citation>
    <scope>NUCLEOTIDE SEQUENCE</scope>
</reference>
<feature type="region of interest" description="Disordered" evidence="2">
    <location>
        <begin position="178"/>
        <end position="201"/>
    </location>
</feature>
<name>A0ABN9LDB6_9NEOB</name>
<feature type="compositionally biased region" description="Basic and acidic residues" evidence="2">
    <location>
        <begin position="178"/>
        <end position="190"/>
    </location>
</feature>